<feature type="signal peptide" evidence="2">
    <location>
        <begin position="1"/>
        <end position="22"/>
    </location>
</feature>
<dbReference type="PRINTS" id="PR00722">
    <property type="entry name" value="CHYMOTRYPSIN"/>
</dbReference>
<evidence type="ECO:0000259" key="3">
    <source>
        <dbReference type="PROSITE" id="PS50240"/>
    </source>
</evidence>
<dbReference type="InterPro" id="IPR043504">
    <property type="entry name" value="Peptidase_S1_PA_chymotrypsin"/>
</dbReference>
<reference evidence="4 5" key="1">
    <citation type="submission" date="2019-03" db="EMBL/GenBank/DDBJ databases">
        <title>Arenimonas daejeonensis sp. nov., isolated from compost.</title>
        <authorList>
            <person name="Jeon C.O."/>
        </authorList>
    </citation>
    <scope>NUCLEOTIDE SEQUENCE [LARGE SCALE GENOMIC DNA]</scope>
    <source>
        <strain evidence="4 5">R29</strain>
    </source>
</reference>
<keyword evidence="2" id="KW-0732">Signal</keyword>
<keyword evidence="5" id="KW-1185">Reference proteome</keyword>
<dbReference type="SUPFAM" id="SSF50494">
    <property type="entry name" value="Trypsin-like serine proteases"/>
    <property type="match status" value="1"/>
</dbReference>
<dbReference type="Proteomes" id="UP000305760">
    <property type="component" value="Unassembled WGS sequence"/>
</dbReference>
<protein>
    <submittedName>
        <fullName evidence="4">Trypsin-like serine protease</fullName>
    </submittedName>
</protein>
<dbReference type="PANTHER" id="PTHR24250">
    <property type="entry name" value="CHYMOTRYPSIN-RELATED"/>
    <property type="match status" value="1"/>
</dbReference>
<accession>A0A5C4RVW2</accession>
<dbReference type="SMART" id="SM00020">
    <property type="entry name" value="Tryp_SPc"/>
    <property type="match status" value="1"/>
</dbReference>
<dbReference type="GO" id="GO:0004252">
    <property type="term" value="F:serine-type endopeptidase activity"/>
    <property type="evidence" value="ECO:0007669"/>
    <property type="project" value="InterPro"/>
</dbReference>
<dbReference type="AlphaFoldDB" id="A0A5C4RVW2"/>
<evidence type="ECO:0000313" key="4">
    <source>
        <dbReference type="EMBL" id="TNJ34817.1"/>
    </source>
</evidence>
<dbReference type="InterPro" id="IPR009003">
    <property type="entry name" value="Peptidase_S1_PA"/>
</dbReference>
<evidence type="ECO:0000256" key="2">
    <source>
        <dbReference type="SAM" id="SignalP"/>
    </source>
</evidence>
<dbReference type="Pfam" id="PF00089">
    <property type="entry name" value="Trypsin"/>
    <property type="match status" value="1"/>
</dbReference>
<feature type="chain" id="PRO_5022981011" evidence="2">
    <location>
        <begin position="23"/>
        <end position="270"/>
    </location>
</feature>
<dbReference type="OrthoDB" id="267336at2"/>
<gene>
    <name evidence="4" type="ORF">E1B00_03280</name>
</gene>
<evidence type="ECO:0000313" key="5">
    <source>
        <dbReference type="Proteomes" id="UP000305760"/>
    </source>
</evidence>
<keyword evidence="4" id="KW-0645">Protease</keyword>
<dbReference type="EMBL" id="SMDR01000001">
    <property type="protein sequence ID" value="TNJ34817.1"/>
    <property type="molecule type" value="Genomic_DNA"/>
</dbReference>
<dbReference type="GO" id="GO:0006508">
    <property type="term" value="P:proteolysis"/>
    <property type="evidence" value="ECO:0007669"/>
    <property type="project" value="UniProtKB-KW"/>
</dbReference>
<dbReference type="InterPro" id="IPR001254">
    <property type="entry name" value="Trypsin_dom"/>
</dbReference>
<name>A0A5C4RVW2_9GAMM</name>
<dbReference type="RefSeq" id="WP_139445648.1">
    <property type="nucleotide sequence ID" value="NZ_SMDR01000001.1"/>
</dbReference>
<organism evidence="4 5">
    <name type="scientific">Arenimonas terrae</name>
    <dbReference type="NCBI Taxonomy" id="2546226"/>
    <lineage>
        <taxon>Bacteria</taxon>
        <taxon>Pseudomonadati</taxon>
        <taxon>Pseudomonadota</taxon>
        <taxon>Gammaproteobacteria</taxon>
        <taxon>Lysobacterales</taxon>
        <taxon>Lysobacteraceae</taxon>
        <taxon>Arenimonas</taxon>
    </lineage>
</organism>
<dbReference type="PANTHER" id="PTHR24250:SF27">
    <property type="entry name" value="ELASTASE 2 LIKE"/>
    <property type="match status" value="1"/>
</dbReference>
<feature type="domain" description="Peptidase S1" evidence="3">
    <location>
        <begin position="23"/>
        <end position="265"/>
    </location>
</feature>
<dbReference type="Gene3D" id="2.40.10.10">
    <property type="entry name" value="Trypsin-like serine proteases"/>
    <property type="match status" value="1"/>
</dbReference>
<proteinExistence type="predicted"/>
<keyword evidence="4" id="KW-0378">Hydrolase</keyword>
<dbReference type="PROSITE" id="PS50240">
    <property type="entry name" value="TRYPSIN_DOM"/>
    <property type="match status" value="1"/>
</dbReference>
<sequence>MKGRSLHGVVLSAVLFAPGAMAIVQRDDVPEAAYRATAAQLPTLVDLPDEGHGLLVAPTWVLTVAHAVTPGELASVTIQGRSVAVAEVVRHPGFRAPDPAALTGDAAPLMKQLAASADIALVRLAEPVTDVAPLPLYRGTQETGKGVWLYGKGATATGKAGVDPHSPHRTELRRATNQVERVDGAWLVLRFDAPPGGTAREGLQGNGDSGGPVLINQGGQWQLAGLMSWQQWKGALEDYRASRYGAEAYQVRVSHYLDWIDATIKGAAAN</sequence>
<dbReference type="InterPro" id="IPR001314">
    <property type="entry name" value="Peptidase_S1A"/>
</dbReference>
<keyword evidence="1" id="KW-1015">Disulfide bond</keyword>
<comment type="caution">
    <text evidence="4">The sequence shown here is derived from an EMBL/GenBank/DDBJ whole genome shotgun (WGS) entry which is preliminary data.</text>
</comment>
<evidence type="ECO:0000256" key="1">
    <source>
        <dbReference type="ARBA" id="ARBA00023157"/>
    </source>
</evidence>